<dbReference type="Proteomes" id="UP001172082">
    <property type="component" value="Unassembled WGS sequence"/>
</dbReference>
<protein>
    <recommendedName>
        <fullName evidence="3">SGNH/GDSL hydrolase family protein</fullName>
    </recommendedName>
</protein>
<dbReference type="RefSeq" id="WP_346752310.1">
    <property type="nucleotide sequence ID" value="NZ_JAUJEA010000004.1"/>
</dbReference>
<organism evidence="1 2">
    <name type="scientific">Splendidivirga corallicola</name>
    <dbReference type="NCBI Taxonomy" id="3051826"/>
    <lineage>
        <taxon>Bacteria</taxon>
        <taxon>Pseudomonadati</taxon>
        <taxon>Bacteroidota</taxon>
        <taxon>Cytophagia</taxon>
        <taxon>Cytophagales</taxon>
        <taxon>Splendidivirgaceae</taxon>
        <taxon>Splendidivirga</taxon>
    </lineage>
</organism>
<keyword evidence="2" id="KW-1185">Reference proteome</keyword>
<dbReference type="Gene3D" id="3.40.50.1110">
    <property type="entry name" value="SGNH hydrolase"/>
    <property type="match status" value="1"/>
</dbReference>
<name>A0ABT8KNG9_9BACT</name>
<evidence type="ECO:0008006" key="3">
    <source>
        <dbReference type="Google" id="ProtNLM"/>
    </source>
</evidence>
<sequence length="261" mass="29386">MKSHLKRIGRLGIQKILIFVLMMLLVNITCWAQNKKDTLRILFAGNSYTYYENLPQIISVISDSSKTKLITKKSTAGGVYLSDHWHSKNGLKTKELIANGNFDIVVLQEQSMGTITAPDSVHVYAKLLCDFIRKNGAKPYLYMTWAREKVPQQQKTISKVYSEVATKNKAGLVPVGEAWQLARQLRPNIRLYIADGSHPSALGSFLTACVFVKTILQKLPQNLPRVYRSNDAEGESISLMRLDPLDVRFCIRVADETVGKK</sequence>
<comment type="caution">
    <text evidence="1">The sequence shown here is derived from an EMBL/GenBank/DDBJ whole genome shotgun (WGS) entry which is preliminary data.</text>
</comment>
<evidence type="ECO:0000313" key="2">
    <source>
        <dbReference type="Proteomes" id="UP001172082"/>
    </source>
</evidence>
<proteinExistence type="predicted"/>
<dbReference type="EMBL" id="JAUJEA010000004">
    <property type="protein sequence ID" value="MDN5202285.1"/>
    <property type="molecule type" value="Genomic_DNA"/>
</dbReference>
<dbReference type="SUPFAM" id="SSF52266">
    <property type="entry name" value="SGNH hydrolase"/>
    <property type="match status" value="1"/>
</dbReference>
<dbReference type="InterPro" id="IPR036514">
    <property type="entry name" value="SGNH_hydro_sf"/>
</dbReference>
<accession>A0ABT8KNG9</accession>
<gene>
    <name evidence="1" type="ORF">QQ008_12945</name>
</gene>
<reference evidence="1" key="1">
    <citation type="submission" date="2023-06" db="EMBL/GenBank/DDBJ databases">
        <title>Genomic of Parafulvivirga corallium.</title>
        <authorList>
            <person name="Wang G."/>
        </authorList>
    </citation>
    <scope>NUCLEOTIDE SEQUENCE</scope>
    <source>
        <strain evidence="1">BMA10</strain>
    </source>
</reference>
<evidence type="ECO:0000313" key="1">
    <source>
        <dbReference type="EMBL" id="MDN5202285.1"/>
    </source>
</evidence>